<evidence type="ECO:0000256" key="1">
    <source>
        <dbReference type="ARBA" id="ARBA00009986"/>
    </source>
</evidence>
<evidence type="ECO:0000313" key="8">
    <source>
        <dbReference type="EMBL" id="MBN7796938.1"/>
    </source>
</evidence>
<dbReference type="Gene3D" id="3.40.309.10">
    <property type="entry name" value="Aldehyde Dehydrogenase, Chain A, domain 2"/>
    <property type="match status" value="1"/>
</dbReference>
<dbReference type="EMBL" id="JAFKCZ010000006">
    <property type="protein sequence ID" value="MBN7796938.1"/>
    <property type="molecule type" value="Genomic_DNA"/>
</dbReference>
<dbReference type="PANTHER" id="PTHR42804">
    <property type="entry name" value="ALDEHYDE DEHYDROGENASE"/>
    <property type="match status" value="1"/>
</dbReference>
<dbReference type="InterPro" id="IPR016161">
    <property type="entry name" value="Ald_DH/histidinol_DH"/>
</dbReference>
<gene>
    <name evidence="8" type="ORF">JYP50_10065</name>
</gene>
<dbReference type="Proteomes" id="UP000664303">
    <property type="component" value="Unassembled WGS sequence"/>
</dbReference>
<comment type="catalytic activity">
    <reaction evidence="4">
        <text>an aldehyde + NAD(+) + H2O = a carboxylate + NADH + 2 H(+)</text>
        <dbReference type="Rhea" id="RHEA:16185"/>
        <dbReference type="ChEBI" id="CHEBI:15377"/>
        <dbReference type="ChEBI" id="CHEBI:15378"/>
        <dbReference type="ChEBI" id="CHEBI:17478"/>
        <dbReference type="ChEBI" id="CHEBI:29067"/>
        <dbReference type="ChEBI" id="CHEBI:57540"/>
        <dbReference type="ChEBI" id="CHEBI:57945"/>
        <dbReference type="EC" id="1.2.1.3"/>
    </reaction>
</comment>
<feature type="domain" description="Aldehyde dehydrogenase" evidence="7">
    <location>
        <begin position="15"/>
        <end position="476"/>
    </location>
</feature>
<dbReference type="SUPFAM" id="SSF53720">
    <property type="entry name" value="ALDH-like"/>
    <property type="match status" value="1"/>
</dbReference>
<dbReference type="GO" id="GO:0004029">
    <property type="term" value="F:aldehyde dehydrogenase (NAD+) activity"/>
    <property type="evidence" value="ECO:0007669"/>
    <property type="project" value="UniProtKB-EC"/>
</dbReference>
<evidence type="ECO:0000256" key="2">
    <source>
        <dbReference type="ARBA" id="ARBA00023002"/>
    </source>
</evidence>
<dbReference type="PROSITE" id="PS00687">
    <property type="entry name" value="ALDEHYDE_DEHYDR_GLU"/>
    <property type="match status" value="1"/>
</dbReference>
<dbReference type="CDD" id="cd07139">
    <property type="entry name" value="ALDH_AldA-Rv0768"/>
    <property type="match status" value="1"/>
</dbReference>
<keyword evidence="2 6" id="KW-0560">Oxidoreductase</keyword>
<dbReference type="Gene3D" id="3.40.605.10">
    <property type="entry name" value="Aldehyde Dehydrogenase, Chain A, domain 1"/>
    <property type="match status" value="1"/>
</dbReference>
<dbReference type="FunFam" id="3.40.605.10:FF:000007">
    <property type="entry name" value="NAD/NADP-dependent betaine aldehyde dehydrogenase"/>
    <property type="match status" value="1"/>
</dbReference>
<evidence type="ECO:0000256" key="5">
    <source>
        <dbReference type="PROSITE-ProRule" id="PRU10007"/>
    </source>
</evidence>
<dbReference type="PANTHER" id="PTHR42804:SF1">
    <property type="entry name" value="ALDEHYDE DEHYDROGENASE-RELATED"/>
    <property type="match status" value="1"/>
</dbReference>
<feature type="active site" evidence="5">
    <location>
        <position position="252"/>
    </location>
</feature>
<evidence type="ECO:0000256" key="6">
    <source>
        <dbReference type="RuleBase" id="RU003345"/>
    </source>
</evidence>
<evidence type="ECO:0000256" key="3">
    <source>
        <dbReference type="ARBA" id="ARBA00024226"/>
    </source>
</evidence>
<dbReference type="RefSeq" id="WP_206560376.1">
    <property type="nucleotide sequence ID" value="NZ_JAFKCZ010000006.1"/>
</dbReference>
<dbReference type="InterPro" id="IPR016163">
    <property type="entry name" value="Ald_DH_C"/>
</dbReference>
<dbReference type="InterPro" id="IPR016162">
    <property type="entry name" value="Ald_DH_N"/>
</dbReference>
<dbReference type="Pfam" id="PF00171">
    <property type="entry name" value="Aldedh"/>
    <property type="match status" value="1"/>
</dbReference>
<sequence length="484" mass="52386">MTVQSYDSLFINNSWVRPSTKGRLSVINPATESAIATVPEASKEDVDAAVLAARNAFDHGPWPSMTGEQRGDCIKELSQALQQDIPGLAQLITQEMGSPITFSMRSQAFSPIIVLDYYADLARKHAFEVKRPGMVSPVVCRSEPVGVVAAITPWNAPLFTMMLKLAPALAAGCTVVIKPAPETPLDAYRLAEAIEKTSIPPGVVNIIPAGREVGEYLVSHRQVDKVSFTGSVVAGSKIGSICGSQIKRCTLELGGKSAAILLDDVDLTATIPQLLPAALMNNGQACIAQTRVLAPARRYREIVDTLTDAVANLRVGDPLNETTDIGPLFAERQRERVESYIEIGKAEGARVSTGGKRPSHLEKGWYVEPTVFVDVDNSMRIAREEIFGPVVSVIPYDNEENAVAIANDSDYGLSGTVWTRDAEKGLDIARKIRTGTYTVNGMSMDFMSPFGGFKQSGIGRELGQEGLNAYFEYKTINMPADYKI</sequence>
<accession>A0A939IME1</accession>
<dbReference type="InterPro" id="IPR016160">
    <property type="entry name" value="Ald_DH_CS_CYS"/>
</dbReference>
<evidence type="ECO:0000313" key="9">
    <source>
        <dbReference type="Proteomes" id="UP000664303"/>
    </source>
</evidence>
<proteinExistence type="inferred from homology"/>
<protein>
    <recommendedName>
        <fullName evidence="3">aldehyde dehydrogenase (NAD(+))</fullName>
        <ecNumber evidence="3">1.2.1.3</ecNumber>
    </recommendedName>
</protein>
<evidence type="ECO:0000259" key="7">
    <source>
        <dbReference type="Pfam" id="PF00171"/>
    </source>
</evidence>
<organism evidence="8 9">
    <name type="scientific">Parahaliea mediterranea</name>
    <dbReference type="NCBI Taxonomy" id="651086"/>
    <lineage>
        <taxon>Bacteria</taxon>
        <taxon>Pseudomonadati</taxon>
        <taxon>Pseudomonadota</taxon>
        <taxon>Gammaproteobacteria</taxon>
        <taxon>Cellvibrionales</taxon>
        <taxon>Halieaceae</taxon>
        <taxon>Parahaliea</taxon>
    </lineage>
</organism>
<evidence type="ECO:0000256" key="4">
    <source>
        <dbReference type="ARBA" id="ARBA00049194"/>
    </source>
</evidence>
<dbReference type="EC" id="1.2.1.3" evidence="3"/>
<dbReference type="InterPro" id="IPR029510">
    <property type="entry name" value="Ald_DH_CS_GLU"/>
</dbReference>
<comment type="caution">
    <text evidence="8">The sequence shown here is derived from an EMBL/GenBank/DDBJ whole genome shotgun (WGS) entry which is preliminary data.</text>
</comment>
<dbReference type="FunFam" id="3.40.309.10:FF:000012">
    <property type="entry name" value="Betaine aldehyde dehydrogenase"/>
    <property type="match status" value="1"/>
</dbReference>
<reference evidence="8" key="1">
    <citation type="submission" date="2021-02" db="EMBL/GenBank/DDBJ databases">
        <title>PHA producing bacteria isolated from coastal sediment in Guangdong, Shenzhen.</title>
        <authorList>
            <person name="Zheng W."/>
            <person name="Yu S."/>
            <person name="Huang Y."/>
        </authorList>
    </citation>
    <scope>NUCLEOTIDE SEQUENCE</scope>
    <source>
        <strain evidence="8">TN14-10</strain>
    </source>
</reference>
<name>A0A939IME1_9GAMM</name>
<dbReference type="InterPro" id="IPR015590">
    <property type="entry name" value="Aldehyde_DH_dom"/>
</dbReference>
<comment type="similarity">
    <text evidence="1 6">Belongs to the aldehyde dehydrogenase family.</text>
</comment>
<keyword evidence="9" id="KW-1185">Reference proteome</keyword>
<dbReference type="AlphaFoldDB" id="A0A939IME1"/>
<dbReference type="FunFam" id="3.40.605.10:FF:000026">
    <property type="entry name" value="Aldehyde dehydrogenase, putative"/>
    <property type="match status" value="1"/>
</dbReference>
<dbReference type="PROSITE" id="PS00070">
    <property type="entry name" value="ALDEHYDE_DEHYDR_CYS"/>
    <property type="match status" value="1"/>
</dbReference>